<evidence type="ECO:0000313" key="19">
    <source>
        <dbReference type="EMBL" id="ESN97969.1"/>
    </source>
</evidence>
<keyword evidence="13" id="KW-0325">Glycoprotein</keyword>
<comment type="cofactor">
    <cofactor evidence="15">
        <name>Zn(2+)</name>
        <dbReference type="ChEBI" id="CHEBI:29105"/>
    </cofactor>
    <text evidence="15">Binds 1 zinc ion per subunit.</text>
</comment>
<dbReference type="Gene3D" id="1.10.390.10">
    <property type="entry name" value="Neutral Protease Domain 2"/>
    <property type="match status" value="1"/>
</dbReference>
<comment type="similarity">
    <text evidence="2">Belongs to the peptidase M1 family.</text>
</comment>
<dbReference type="eggNOG" id="KOG1046">
    <property type="taxonomic scope" value="Eukaryota"/>
</dbReference>
<evidence type="ECO:0000256" key="9">
    <source>
        <dbReference type="ARBA" id="ARBA00022968"/>
    </source>
</evidence>
<dbReference type="CDD" id="cd09601">
    <property type="entry name" value="M1_APN-Q_like"/>
    <property type="match status" value="1"/>
</dbReference>
<keyword evidence="21" id="KW-1185">Reference proteome</keyword>
<feature type="active site" description="Proton acceptor" evidence="14">
    <location>
        <position position="296"/>
    </location>
</feature>
<feature type="domain" description="Peptidase M1 membrane alanine aminopeptidase" evidence="17">
    <location>
        <begin position="223"/>
        <end position="449"/>
    </location>
</feature>
<dbReference type="SUPFAM" id="SSF55486">
    <property type="entry name" value="Metalloproteases ('zincins'), catalytic domain"/>
    <property type="match status" value="1"/>
</dbReference>
<evidence type="ECO:0000259" key="17">
    <source>
        <dbReference type="Pfam" id="PF01433"/>
    </source>
</evidence>
<keyword evidence="4" id="KW-0645">Protease</keyword>
<dbReference type="AlphaFoldDB" id="T1EJ10"/>
<evidence type="ECO:0000256" key="5">
    <source>
        <dbReference type="ARBA" id="ARBA00022692"/>
    </source>
</evidence>
<dbReference type="Proteomes" id="UP000015101">
    <property type="component" value="Unassembled WGS sequence"/>
</dbReference>
<feature type="domain" description="Aminopeptidase N-like N-terminal" evidence="18">
    <location>
        <begin position="12"/>
        <end position="188"/>
    </location>
</feature>
<dbReference type="Pfam" id="PF01433">
    <property type="entry name" value="Peptidase_M1"/>
    <property type="match status" value="1"/>
</dbReference>
<evidence type="ECO:0000313" key="21">
    <source>
        <dbReference type="Proteomes" id="UP000015101"/>
    </source>
</evidence>
<reference evidence="19 21" key="2">
    <citation type="journal article" date="2013" name="Nature">
        <title>Insights into bilaterian evolution from three spiralian genomes.</title>
        <authorList>
            <person name="Simakov O."/>
            <person name="Marletaz F."/>
            <person name="Cho S.J."/>
            <person name="Edsinger-Gonzales E."/>
            <person name="Havlak P."/>
            <person name="Hellsten U."/>
            <person name="Kuo D.H."/>
            <person name="Larsson T."/>
            <person name="Lv J."/>
            <person name="Arendt D."/>
            <person name="Savage R."/>
            <person name="Osoegawa K."/>
            <person name="de Jong P."/>
            <person name="Grimwood J."/>
            <person name="Chapman J.A."/>
            <person name="Shapiro H."/>
            <person name="Aerts A."/>
            <person name="Otillar R.P."/>
            <person name="Terry A.Y."/>
            <person name="Boore J.L."/>
            <person name="Grigoriev I.V."/>
            <person name="Lindberg D.R."/>
            <person name="Seaver E.C."/>
            <person name="Weisblat D.A."/>
            <person name="Putnam N.H."/>
            <person name="Rokhsar D.S."/>
        </authorList>
    </citation>
    <scope>NUCLEOTIDE SEQUENCE</scope>
</reference>
<evidence type="ECO:0000256" key="6">
    <source>
        <dbReference type="ARBA" id="ARBA00022723"/>
    </source>
</evidence>
<dbReference type="InterPro" id="IPR027268">
    <property type="entry name" value="Peptidase_M4/M1_CTD_sf"/>
</dbReference>
<evidence type="ECO:0000256" key="4">
    <source>
        <dbReference type="ARBA" id="ARBA00022670"/>
    </source>
</evidence>
<evidence type="ECO:0000313" key="20">
    <source>
        <dbReference type="EnsemblMetazoa" id="HelroP140465"/>
    </source>
</evidence>
<reference evidence="21" key="1">
    <citation type="submission" date="2012-12" db="EMBL/GenBank/DDBJ databases">
        <authorList>
            <person name="Hellsten U."/>
            <person name="Grimwood J."/>
            <person name="Chapman J.A."/>
            <person name="Shapiro H."/>
            <person name="Aerts A."/>
            <person name="Otillar R.P."/>
            <person name="Terry A.Y."/>
            <person name="Boore J.L."/>
            <person name="Simakov O."/>
            <person name="Marletaz F."/>
            <person name="Cho S.-J."/>
            <person name="Edsinger-Gonzales E."/>
            <person name="Havlak P."/>
            <person name="Kuo D.-H."/>
            <person name="Larsson T."/>
            <person name="Lv J."/>
            <person name="Arendt D."/>
            <person name="Savage R."/>
            <person name="Osoegawa K."/>
            <person name="de Jong P."/>
            <person name="Lindberg D.R."/>
            <person name="Seaver E.C."/>
            <person name="Weisblat D.A."/>
            <person name="Putnam N.H."/>
            <person name="Grigoriev I.V."/>
            <person name="Rokhsar D.S."/>
        </authorList>
    </citation>
    <scope>NUCLEOTIDE SEQUENCE</scope>
</reference>
<dbReference type="PANTHER" id="PTHR11533:SF299">
    <property type="entry name" value="AMINOPEPTIDASE"/>
    <property type="match status" value="1"/>
</dbReference>
<dbReference type="SUPFAM" id="SSF63737">
    <property type="entry name" value="Leukotriene A4 hydrolase N-terminal domain"/>
    <property type="match status" value="1"/>
</dbReference>
<dbReference type="InterPro" id="IPR042097">
    <property type="entry name" value="Aminopeptidase_N-like_N_sf"/>
</dbReference>
<dbReference type="PANTHER" id="PTHR11533">
    <property type="entry name" value="PROTEASE M1 ZINC METALLOPROTEASE"/>
    <property type="match status" value="1"/>
</dbReference>
<evidence type="ECO:0000256" key="13">
    <source>
        <dbReference type="ARBA" id="ARBA00023180"/>
    </source>
</evidence>
<feature type="site" description="Transition state stabilizer" evidence="16">
    <location>
        <position position="383"/>
    </location>
</feature>
<dbReference type="FunFam" id="1.10.390.10:FF:000013">
    <property type="entry name" value="Aminopeptidase N"/>
    <property type="match status" value="1"/>
</dbReference>
<feature type="binding site" evidence="15">
    <location>
        <position position="295"/>
    </location>
    <ligand>
        <name>Zn(2+)</name>
        <dbReference type="ChEBI" id="CHEBI:29105"/>
        <note>catalytic</note>
    </ligand>
</feature>
<keyword evidence="8 15" id="KW-0862">Zinc</keyword>
<evidence type="ECO:0000256" key="12">
    <source>
        <dbReference type="ARBA" id="ARBA00023136"/>
    </source>
</evidence>
<dbReference type="EMBL" id="AMQM01006116">
    <property type="status" value="NOT_ANNOTATED_CDS"/>
    <property type="molecule type" value="Genomic_DNA"/>
</dbReference>
<dbReference type="GO" id="GO:0070006">
    <property type="term" value="F:metalloaminopeptidase activity"/>
    <property type="evidence" value="ECO:0000318"/>
    <property type="project" value="GO_Central"/>
</dbReference>
<evidence type="ECO:0000256" key="14">
    <source>
        <dbReference type="PIRSR" id="PIRSR634016-1"/>
    </source>
</evidence>
<organism evidence="20 21">
    <name type="scientific">Helobdella robusta</name>
    <name type="common">Californian leech</name>
    <dbReference type="NCBI Taxonomy" id="6412"/>
    <lineage>
        <taxon>Eukaryota</taxon>
        <taxon>Metazoa</taxon>
        <taxon>Spiralia</taxon>
        <taxon>Lophotrochozoa</taxon>
        <taxon>Annelida</taxon>
        <taxon>Clitellata</taxon>
        <taxon>Hirudinea</taxon>
        <taxon>Rhynchobdellida</taxon>
        <taxon>Glossiphoniidae</taxon>
        <taxon>Helobdella</taxon>
    </lineage>
</organism>
<dbReference type="InterPro" id="IPR014782">
    <property type="entry name" value="Peptidase_M1_dom"/>
</dbReference>
<dbReference type="GO" id="GO:0008270">
    <property type="term" value="F:zinc ion binding"/>
    <property type="evidence" value="ECO:0007669"/>
    <property type="project" value="InterPro"/>
</dbReference>
<dbReference type="KEGG" id="hro:HELRODRAFT_140465"/>
<dbReference type="InterPro" id="IPR001930">
    <property type="entry name" value="Peptidase_M1"/>
</dbReference>
<dbReference type="HOGENOM" id="CLU_003705_4_5_1"/>
<evidence type="ECO:0000256" key="11">
    <source>
        <dbReference type="ARBA" id="ARBA00023049"/>
    </source>
</evidence>
<evidence type="ECO:0000256" key="7">
    <source>
        <dbReference type="ARBA" id="ARBA00022801"/>
    </source>
</evidence>
<dbReference type="EMBL" id="KB097269">
    <property type="protein sequence ID" value="ESN97969.1"/>
    <property type="molecule type" value="Genomic_DNA"/>
</dbReference>
<dbReference type="PRINTS" id="PR00756">
    <property type="entry name" value="ALADIPTASE"/>
</dbReference>
<keyword evidence="10" id="KW-1133">Transmembrane helix</keyword>
<protein>
    <submittedName>
        <fullName evidence="19 20">Uncharacterized protein</fullName>
    </submittedName>
</protein>
<feature type="binding site" evidence="15">
    <location>
        <position position="299"/>
    </location>
    <ligand>
        <name>Zn(2+)</name>
        <dbReference type="ChEBI" id="CHEBI:29105"/>
        <note>catalytic</note>
    </ligand>
</feature>
<dbReference type="GeneID" id="20196560"/>
<proteinExistence type="inferred from homology"/>
<dbReference type="OMA" id="EYISHEC"/>
<keyword evidence="7" id="KW-0378">Hydrolase</keyword>
<keyword evidence="12" id="KW-0472">Membrane</keyword>
<keyword evidence="9" id="KW-0735">Signal-anchor</keyword>
<reference evidence="20" key="3">
    <citation type="submission" date="2015-06" db="UniProtKB">
        <authorList>
            <consortium name="EnsemblMetazoa"/>
        </authorList>
    </citation>
    <scope>IDENTIFICATION</scope>
</reference>
<comment type="subcellular location">
    <subcellularLocation>
        <location evidence="1">Membrane</location>
        <topology evidence="1">Single-pass type II membrane protein</topology>
    </subcellularLocation>
</comment>
<dbReference type="OrthoDB" id="10031169at2759"/>
<keyword evidence="3" id="KW-0031">Aminopeptidase</keyword>
<evidence type="ECO:0000256" key="1">
    <source>
        <dbReference type="ARBA" id="ARBA00004606"/>
    </source>
</evidence>
<keyword evidence="5" id="KW-0812">Transmembrane</keyword>
<sequence>WNHPRLPKTLIPQLYQVLIHPDFKKFNFSGWSCVEVGVNVSTDFIVINIKELQVSSVVIEVKEYTIVEALEQMHIQLKSFVIKGDMLFINVSFQGNLALKLAGFFLNYYINNAGEIRLQLAATQFQPMFARRAFPCFDEPDMKARFKFSIVRPNDYISLFNTEKVPRAVSANETMDIFKTTVKMSTYLVAFVVCDYVSKFQISSSGVNVSVYSPKEITNQIIFSLNTATELLNFFEDYFQIKYPLKKIDHVIVPTMSEVAMENWGLIFYGPKHLFYNESINTEHDKLFTVFFLAHELAHQWFGNLVTMEWWDDLWLNERFATFFQYVGAKHIFPDWPLKEKFTLKLMEPAMASDSLESSSSLSGPKPTLDSSNVGMLFNQITYSKGASVIFMLENVVGSKIFRKALTNYLTRHQFDNVNHNQLYDSFTEEVASAKDKTHINIRKMMESWTLQAGLPVVSIIRDGRNVTCHQERFV</sequence>
<keyword evidence="6 15" id="KW-0479">Metal-binding</keyword>
<evidence type="ECO:0000256" key="2">
    <source>
        <dbReference type="ARBA" id="ARBA00010136"/>
    </source>
</evidence>
<evidence type="ECO:0000256" key="3">
    <source>
        <dbReference type="ARBA" id="ARBA00022438"/>
    </source>
</evidence>
<evidence type="ECO:0000256" key="10">
    <source>
        <dbReference type="ARBA" id="ARBA00022989"/>
    </source>
</evidence>
<gene>
    <name evidence="20" type="primary">20196560</name>
    <name evidence="19" type="ORF">HELRODRAFT_140465</name>
</gene>
<evidence type="ECO:0000256" key="8">
    <source>
        <dbReference type="ARBA" id="ARBA00022833"/>
    </source>
</evidence>
<accession>T1EJ10</accession>
<feature type="binding site" evidence="15">
    <location>
        <position position="318"/>
    </location>
    <ligand>
        <name>Zn(2+)</name>
        <dbReference type="ChEBI" id="CHEBI:29105"/>
        <note>catalytic</note>
    </ligand>
</feature>
<dbReference type="FunFam" id="2.60.40.1730:FF:000012">
    <property type="entry name" value="Aminopeptidase N"/>
    <property type="match status" value="1"/>
</dbReference>
<dbReference type="Pfam" id="PF17900">
    <property type="entry name" value="Peptidase_M1_N"/>
    <property type="match status" value="1"/>
</dbReference>
<name>T1EJ10_HELRO</name>
<dbReference type="GO" id="GO:0043171">
    <property type="term" value="P:peptide catabolic process"/>
    <property type="evidence" value="ECO:0000318"/>
    <property type="project" value="GO_Central"/>
</dbReference>
<dbReference type="InterPro" id="IPR034016">
    <property type="entry name" value="M1_APN-typ"/>
</dbReference>
<keyword evidence="11" id="KW-0482">Metalloprotease</keyword>
<dbReference type="GO" id="GO:0016020">
    <property type="term" value="C:membrane"/>
    <property type="evidence" value="ECO:0007669"/>
    <property type="project" value="UniProtKB-SubCell"/>
</dbReference>
<dbReference type="InParanoid" id="T1EJ10"/>
<dbReference type="EnsemblMetazoa" id="HelroT140465">
    <property type="protein sequence ID" value="HelroP140465"/>
    <property type="gene ID" value="HelroG140465"/>
</dbReference>
<evidence type="ECO:0000256" key="15">
    <source>
        <dbReference type="PIRSR" id="PIRSR634016-3"/>
    </source>
</evidence>
<dbReference type="CTD" id="20196560"/>
<dbReference type="InterPro" id="IPR045357">
    <property type="entry name" value="Aminopeptidase_N-like_N"/>
</dbReference>
<dbReference type="InterPro" id="IPR050344">
    <property type="entry name" value="Peptidase_M1_aminopeptidases"/>
</dbReference>
<dbReference type="GO" id="GO:0006508">
    <property type="term" value="P:proteolysis"/>
    <property type="evidence" value="ECO:0000318"/>
    <property type="project" value="GO_Central"/>
</dbReference>
<evidence type="ECO:0000256" key="16">
    <source>
        <dbReference type="PIRSR" id="PIRSR634016-4"/>
    </source>
</evidence>
<dbReference type="Gene3D" id="2.60.40.1730">
    <property type="entry name" value="tricorn interacting facor f3 domain"/>
    <property type="match status" value="1"/>
</dbReference>
<dbReference type="RefSeq" id="XP_009024035.1">
    <property type="nucleotide sequence ID" value="XM_009025787.1"/>
</dbReference>
<evidence type="ECO:0000259" key="18">
    <source>
        <dbReference type="Pfam" id="PF17900"/>
    </source>
</evidence>